<comment type="similarity">
    <text evidence="1">Belongs to the peptidase S58 family.</text>
</comment>
<keyword evidence="3" id="KW-1185">Reference proteome</keyword>
<evidence type="ECO:0000313" key="2">
    <source>
        <dbReference type="EMBL" id="MFC4334979.1"/>
    </source>
</evidence>
<dbReference type="PANTHER" id="PTHR36512">
    <property type="entry name" value="D-AMINOPEPTIDASE"/>
    <property type="match status" value="1"/>
</dbReference>
<dbReference type="InterPro" id="IPR005321">
    <property type="entry name" value="Peptidase_S58_DmpA"/>
</dbReference>
<proteinExistence type="inferred from homology"/>
<comment type="caution">
    <text evidence="2">The sequence shown here is derived from an EMBL/GenBank/DDBJ whole genome shotgun (WGS) entry which is preliminary data.</text>
</comment>
<protein>
    <submittedName>
        <fullName evidence="2">P1 family peptidase</fullName>
    </submittedName>
</protein>
<dbReference type="PANTHER" id="PTHR36512:SF3">
    <property type="entry name" value="BLR5678 PROTEIN"/>
    <property type="match status" value="1"/>
</dbReference>
<dbReference type="RefSeq" id="WP_380619198.1">
    <property type="nucleotide sequence ID" value="NZ_JBHSDK010000010.1"/>
</dbReference>
<dbReference type="SUPFAM" id="SSF56266">
    <property type="entry name" value="DmpA/ArgJ-like"/>
    <property type="match status" value="1"/>
</dbReference>
<sequence>MDLREHQGFRVGHWTGERSGCTAVVFDEPAVASGEVRGGAPAEREFELLDPSRANNGIDAVVLGGGSVFGLAAADGAVRYLAERGRGVRFGPATVPICPALGIFDLAEGAEPPTAESGYAAAANAARAVGDWGRVGAGRGATVGQWRGEFLPAGIGWSAVRFRDVVVEAVVVLNAFGEPLRDLPVTSDGVFEWPDGSLLPPVKGNTTIGVVSTNAALSKVECHLVAQGAHDGLARAVTPPHTRFDGDAFIAASTGGARTRPDTDVVRAMAVAAVERAIDSVEIG</sequence>
<name>A0ABV8TW02_9ACTN</name>
<gene>
    <name evidence="2" type="ORF">ACFPET_07195</name>
</gene>
<dbReference type="InterPro" id="IPR016117">
    <property type="entry name" value="ArgJ-like_dom_sf"/>
</dbReference>
<evidence type="ECO:0000256" key="1">
    <source>
        <dbReference type="ARBA" id="ARBA00007068"/>
    </source>
</evidence>
<organism evidence="2 3">
    <name type="scientific">Salininema proteolyticum</name>
    <dbReference type="NCBI Taxonomy" id="1607685"/>
    <lineage>
        <taxon>Bacteria</taxon>
        <taxon>Bacillati</taxon>
        <taxon>Actinomycetota</taxon>
        <taxon>Actinomycetes</taxon>
        <taxon>Glycomycetales</taxon>
        <taxon>Glycomycetaceae</taxon>
        <taxon>Salininema</taxon>
    </lineage>
</organism>
<dbReference type="Proteomes" id="UP001595823">
    <property type="component" value="Unassembled WGS sequence"/>
</dbReference>
<dbReference type="Pfam" id="PF03576">
    <property type="entry name" value="Peptidase_S58"/>
    <property type="match status" value="1"/>
</dbReference>
<dbReference type="CDD" id="cd02252">
    <property type="entry name" value="nylC_like"/>
    <property type="match status" value="1"/>
</dbReference>
<evidence type="ECO:0000313" key="3">
    <source>
        <dbReference type="Proteomes" id="UP001595823"/>
    </source>
</evidence>
<dbReference type="Gene3D" id="3.60.70.12">
    <property type="entry name" value="L-amino peptidase D-ALA esterase/amidase"/>
    <property type="match status" value="1"/>
</dbReference>
<dbReference type="EMBL" id="JBHSDK010000010">
    <property type="protein sequence ID" value="MFC4334979.1"/>
    <property type="molecule type" value="Genomic_DNA"/>
</dbReference>
<reference evidence="3" key="1">
    <citation type="journal article" date="2019" name="Int. J. Syst. Evol. Microbiol.">
        <title>The Global Catalogue of Microorganisms (GCM) 10K type strain sequencing project: providing services to taxonomists for standard genome sequencing and annotation.</title>
        <authorList>
            <consortium name="The Broad Institute Genomics Platform"/>
            <consortium name="The Broad Institute Genome Sequencing Center for Infectious Disease"/>
            <person name="Wu L."/>
            <person name="Ma J."/>
        </authorList>
    </citation>
    <scope>NUCLEOTIDE SEQUENCE [LARGE SCALE GENOMIC DNA]</scope>
    <source>
        <strain evidence="3">IBRC-M 10908</strain>
    </source>
</reference>
<accession>A0ABV8TW02</accession>